<keyword evidence="3" id="KW-1185">Reference proteome</keyword>
<evidence type="ECO:0000313" key="3">
    <source>
        <dbReference type="Proteomes" id="UP000297567"/>
    </source>
</evidence>
<dbReference type="Pfam" id="PF00691">
    <property type="entry name" value="OmpA"/>
    <property type="match status" value="1"/>
</dbReference>
<protein>
    <submittedName>
        <fullName evidence="2">Cell envelope biogenesis protein OmpA</fullName>
    </submittedName>
</protein>
<gene>
    <name evidence="2" type="ORF">EHQ62_01020</name>
</gene>
<organism evidence="2 3">
    <name type="scientific">Leptospira jelokensis</name>
    <dbReference type="NCBI Taxonomy" id="2484931"/>
    <lineage>
        <taxon>Bacteria</taxon>
        <taxon>Pseudomonadati</taxon>
        <taxon>Spirochaetota</taxon>
        <taxon>Spirochaetia</taxon>
        <taxon>Leptospirales</taxon>
        <taxon>Leptospiraceae</taxon>
        <taxon>Leptospira</taxon>
    </lineage>
</organism>
<dbReference type="InterPro" id="IPR036737">
    <property type="entry name" value="OmpA-like_sf"/>
</dbReference>
<comment type="caution">
    <text evidence="2">The sequence shown here is derived from an EMBL/GenBank/DDBJ whole genome shotgun (WGS) entry which is preliminary data.</text>
</comment>
<proteinExistence type="predicted"/>
<dbReference type="Proteomes" id="UP000297567">
    <property type="component" value="Unassembled WGS sequence"/>
</dbReference>
<reference evidence="2" key="1">
    <citation type="journal article" date="2019" name="PLoS Negl. Trop. Dis.">
        <title>Revisiting the worldwide diversity of Leptospira species in the environment.</title>
        <authorList>
            <person name="Vincent A.T."/>
            <person name="Schiettekatte O."/>
            <person name="Bourhy P."/>
            <person name="Veyrier F.J."/>
            <person name="Picardeau M."/>
        </authorList>
    </citation>
    <scope>NUCLEOTIDE SEQUENCE [LARGE SCALE GENOMIC DNA]</scope>
    <source>
        <strain evidence="2">201702451</strain>
    </source>
</reference>
<sequence length="268" mass="30263">MVFFLGKDRKTSLMMEKTLKANWKQTIGSLCIGILGMACSWNGIPLEKKKHIPISVPSSCEPNLETRTYRILFLLPVYTRDIGVATNLDPNDAFVVETKAYAKPWDIVFTTLGFLFSVTSSSEISVVCPKQVVLESLGKQSPIQGNVSKFSFWQASGSPSPIQNISFPPDDYKLTEETKEKLIQLTRDLLKSESNFKIVLVGKSHTSGDIAYQTRLVKRRFDEIRQILVQESISEDRIFPLMAERETKNSSDKQEENQSAISIFLVKE</sequence>
<evidence type="ECO:0000259" key="1">
    <source>
        <dbReference type="Pfam" id="PF00691"/>
    </source>
</evidence>
<dbReference type="AlphaFoldDB" id="A0A4Z0ZXE4"/>
<evidence type="ECO:0000313" key="2">
    <source>
        <dbReference type="EMBL" id="TGL75959.1"/>
    </source>
</evidence>
<dbReference type="Gene3D" id="3.30.1330.60">
    <property type="entry name" value="OmpA-like domain"/>
    <property type="match status" value="1"/>
</dbReference>
<name>A0A4Z0ZXE4_9LEPT</name>
<feature type="domain" description="OmpA-like" evidence="1">
    <location>
        <begin position="167"/>
        <end position="258"/>
    </location>
</feature>
<dbReference type="EMBL" id="RQGH01000006">
    <property type="protein sequence ID" value="TGL75959.1"/>
    <property type="molecule type" value="Genomic_DNA"/>
</dbReference>
<accession>A0A4Z0ZXE4</accession>
<dbReference type="InterPro" id="IPR006665">
    <property type="entry name" value="OmpA-like"/>
</dbReference>
<dbReference type="SUPFAM" id="SSF103088">
    <property type="entry name" value="OmpA-like"/>
    <property type="match status" value="1"/>
</dbReference>